<gene>
    <name evidence="3" type="ORF">G1C97_1741</name>
</gene>
<feature type="region of interest" description="Disordered" evidence="1">
    <location>
        <begin position="452"/>
        <end position="538"/>
    </location>
</feature>
<evidence type="ECO:0000256" key="1">
    <source>
        <dbReference type="SAM" id="MobiDB-lite"/>
    </source>
</evidence>
<keyword evidence="2" id="KW-1133">Transmembrane helix</keyword>
<reference evidence="3 4" key="1">
    <citation type="submission" date="2020-02" db="EMBL/GenBank/DDBJ databases">
        <title>Characterization of phylogenetic diversity of novel bifidobacterial species isolated in Czech ZOOs.</title>
        <authorList>
            <person name="Lugli G.A."/>
            <person name="Vera N.B."/>
            <person name="Ventura M."/>
        </authorList>
    </citation>
    <scope>NUCLEOTIDE SEQUENCE [LARGE SCALE GENOMIC DNA]</scope>
    <source>
        <strain evidence="3 4">DSM 109959</strain>
    </source>
</reference>
<evidence type="ECO:0008006" key="5">
    <source>
        <dbReference type="Google" id="ProtNLM"/>
    </source>
</evidence>
<keyword evidence="2" id="KW-0812">Transmembrane</keyword>
<keyword evidence="4" id="KW-1185">Reference proteome</keyword>
<protein>
    <recommendedName>
        <fullName evidence="5">Sugar-binding protein</fullName>
    </recommendedName>
</protein>
<feature type="transmembrane region" description="Helical" evidence="2">
    <location>
        <begin position="205"/>
        <end position="227"/>
    </location>
</feature>
<feature type="compositionally biased region" description="Low complexity" evidence="1">
    <location>
        <begin position="514"/>
        <end position="523"/>
    </location>
</feature>
<name>A0A7Y0EYM4_9BIFI</name>
<evidence type="ECO:0000256" key="2">
    <source>
        <dbReference type="SAM" id="Phobius"/>
    </source>
</evidence>
<organism evidence="3 4">
    <name type="scientific">Bifidobacterium olomucense</name>
    <dbReference type="NCBI Taxonomy" id="2675324"/>
    <lineage>
        <taxon>Bacteria</taxon>
        <taxon>Bacillati</taxon>
        <taxon>Actinomycetota</taxon>
        <taxon>Actinomycetes</taxon>
        <taxon>Bifidobacteriales</taxon>
        <taxon>Bifidobacteriaceae</taxon>
        <taxon>Bifidobacterium</taxon>
    </lineage>
</organism>
<feature type="compositionally biased region" description="Low complexity" evidence="1">
    <location>
        <begin position="134"/>
        <end position="143"/>
    </location>
</feature>
<dbReference type="AlphaFoldDB" id="A0A7Y0EYM4"/>
<accession>A0A7Y0EYM4</accession>
<feature type="compositionally biased region" description="Basic and acidic residues" evidence="1">
    <location>
        <begin position="1"/>
        <end position="11"/>
    </location>
</feature>
<sequence length="538" mass="53834">MGTEGRPEPKLDAGSPATPASGDIVDTFWDIPPIEFPSESGNAGASATTDSEAQSTLKGLHDGTNALNVDENAGLSFPSFDDVLQWPTANSSASSAKSSADNAETAVLGTFPDAHAATQPDAPTATMAMPSVPSADAQSSASAGQTLPLFTPVDKPSSDTSKSNEHDDLNIDFSAIEHNPEPVEEPKHENAGGARAEKGNGKGKIIAISVIAVVAVIAAIVGGIYYWRTDDQRQEARRLHSAALAQCEKAVDEYSAAQEALTKVLSNAKSAQAIKSDQVADGATVTALKKAVSAVKDAETIECKASASTTNLKEYAKTATTQSKTAESNAQAITAAAKAVTDSKNAKDVNDAKQSLQDKITEAQTLLDSSLYAVADDTTRTTLSADVDAANDVLANKSTDVKAMQAAVTTLNTDIDAVNASMAAYTAQQQAAAQAQPDTGYYNGGLTGGNTGGALGDDTGGNSGGNSGDNSGSNGSGNSGSNSGGNSGGNGGSNSGSNSGSNGSNGGSSGGNSSGNSGDNSGSNGSGTGTGSESEETE</sequence>
<proteinExistence type="predicted"/>
<dbReference type="Proteomes" id="UP000543419">
    <property type="component" value="Unassembled WGS sequence"/>
</dbReference>
<feature type="compositionally biased region" description="Low complexity" evidence="1">
    <location>
        <begin position="89"/>
        <end position="103"/>
    </location>
</feature>
<dbReference type="EMBL" id="JAAIIG010000008">
    <property type="protein sequence ID" value="NMM98783.1"/>
    <property type="molecule type" value="Genomic_DNA"/>
</dbReference>
<feature type="compositionally biased region" description="Gly residues" evidence="1">
    <location>
        <begin position="452"/>
        <end position="467"/>
    </location>
</feature>
<evidence type="ECO:0000313" key="4">
    <source>
        <dbReference type="Proteomes" id="UP000543419"/>
    </source>
</evidence>
<feature type="compositionally biased region" description="Gly residues" evidence="1">
    <location>
        <begin position="503"/>
        <end position="513"/>
    </location>
</feature>
<dbReference type="RefSeq" id="WP_169241453.1">
    <property type="nucleotide sequence ID" value="NZ_JAAIIG010000008.1"/>
</dbReference>
<feature type="compositionally biased region" description="Gly residues" evidence="1">
    <location>
        <begin position="474"/>
        <end position="494"/>
    </location>
</feature>
<keyword evidence="2" id="KW-0472">Membrane</keyword>
<feature type="compositionally biased region" description="Polar residues" evidence="1">
    <location>
        <begin position="39"/>
        <end position="57"/>
    </location>
</feature>
<evidence type="ECO:0000313" key="3">
    <source>
        <dbReference type="EMBL" id="NMM98783.1"/>
    </source>
</evidence>
<comment type="caution">
    <text evidence="3">The sequence shown here is derived from an EMBL/GenBank/DDBJ whole genome shotgun (WGS) entry which is preliminary data.</text>
</comment>
<feature type="region of interest" description="Disordered" evidence="1">
    <location>
        <begin position="1"/>
        <end position="168"/>
    </location>
</feature>